<dbReference type="SUPFAM" id="SSF46689">
    <property type="entry name" value="Homeodomain-like"/>
    <property type="match status" value="1"/>
</dbReference>
<reference evidence="5 6" key="1">
    <citation type="submission" date="2019-02" db="EMBL/GenBank/DDBJ databases">
        <authorList>
            <person name="Goldberg S.R."/>
            <person name="Haltli B.A."/>
            <person name="Correa H."/>
            <person name="Russell K.G."/>
        </authorList>
    </citation>
    <scope>NUCLEOTIDE SEQUENCE [LARGE SCALE GENOMIC DNA]</scope>
    <source>
        <strain evidence="5 6">JCM 16186</strain>
    </source>
</reference>
<organism evidence="5 6">
    <name type="scientific">Fulvivirga kasyanovii</name>
    <dbReference type="NCBI Taxonomy" id="396812"/>
    <lineage>
        <taxon>Bacteria</taxon>
        <taxon>Pseudomonadati</taxon>
        <taxon>Bacteroidota</taxon>
        <taxon>Cytophagia</taxon>
        <taxon>Cytophagales</taxon>
        <taxon>Fulvivirgaceae</taxon>
        <taxon>Fulvivirga</taxon>
    </lineage>
</organism>
<dbReference type="SMART" id="SM00342">
    <property type="entry name" value="HTH_ARAC"/>
    <property type="match status" value="1"/>
</dbReference>
<evidence type="ECO:0000313" key="5">
    <source>
        <dbReference type="EMBL" id="MTI23798.1"/>
    </source>
</evidence>
<keyword evidence="3" id="KW-0804">Transcription</keyword>
<dbReference type="RefSeq" id="WP_155169108.1">
    <property type="nucleotide sequence ID" value="NZ_BAAAFL010000053.1"/>
</dbReference>
<dbReference type="InterPro" id="IPR018060">
    <property type="entry name" value="HTH_AraC"/>
</dbReference>
<keyword evidence="2" id="KW-0238">DNA-binding</keyword>
<keyword evidence="1" id="KW-0805">Transcription regulation</keyword>
<dbReference type="PROSITE" id="PS01124">
    <property type="entry name" value="HTH_ARAC_FAMILY_2"/>
    <property type="match status" value="1"/>
</dbReference>
<gene>
    <name evidence="5" type="ORF">E1163_02430</name>
</gene>
<evidence type="ECO:0000256" key="3">
    <source>
        <dbReference type="ARBA" id="ARBA00023163"/>
    </source>
</evidence>
<evidence type="ECO:0000313" key="6">
    <source>
        <dbReference type="Proteomes" id="UP000798808"/>
    </source>
</evidence>
<feature type="domain" description="HTH araC/xylS-type" evidence="4">
    <location>
        <begin position="157"/>
        <end position="259"/>
    </location>
</feature>
<dbReference type="EMBL" id="SMLW01000304">
    <property type="protein sequence ID" value="MTI23798.1"/>
    <property type="molecule type" value="Genomic_DNA"/>
</dbReference>
<comment type="caution">
    <text evidence="5">The sequence shown here is derived from an EMBL/GenBank/DDBJ whole genome shotgun (WGS) entry which is preliminary data.</text>
</comment>
<dbReference type="Pfam" id="PF20240">
    <property type="entry name" value="DUF6597"/>
    <property type="match status" value="1"/>
</dbReference>
<evidence type="ECO:0000259" key="4">
    <source>
        <dbReference type="PROSITE" id="PS01124"/>
    </source>
</evidence>
<evidence type="ECO:0000256" key="1">
    <source>
        <dbReference type="ARBA" id="ARBA00023015"/>
    </source>
</evidence>
<evidence type="ECO:0000256" key="2">
    <source>
        <dbReference type="ARBA" id="ARBA00023125"/>
    </source>
</evidence>
<name>A0ABW9RI98_9BACT</name>
<keyword evidence="6" id="KW-1185">Reference proteome</keyword>
<sequence>MKYQQIPIPPGLETFIQSIWKLEDDGGVRAGSQSFQLIADSSPGLIFQHTDFGNFSRDGKQLPPAFIFGPSTKFGTLQLSGSFKTTGIFFHPDALKTVFGLKAEQLTNTCIDIDTLGKVKGNCLQERLLNSESYPDQLCLLLSSLKDLREDNAGFTDENVSFAIGEISASHGKLSLRELSKRMNLSERTIERKFREAIGITPKLYSRLCQFQSSLRYLKQNNIDKLSDVAFEFEFSDQSHFIRTFKEFSGFTPNNYIRTSKELVDNLTQGQAEFLGRH</sequence>
<dbReference type="InterPro" id="IPR050204">
    <property type="entry name" value="AraC_XylS_family_regulators"/>
</dbReference>
<dbReference type="PANTHER" id="PTHR46796:SF13">
    <property type="entry name" value="HTH-TYPE TRANSCRIPTIONAL ACTIVATOR RHAS"/>
    <property type="match status" value="1"/>
</dbReference>
<dbReference type="Proteomes" id="UP000798808">
    <property type="component" value="Unassembled WGS sequence"/>
</dbReference>
<dbReference type="PANTHER" id="PTHR46796">
    <property type="entry name" value="HTH-TYPE TRANSCRIPTIONAL ACTIVATOR RHAS-RELATED"/>
    <property type="match status" value="1"/>
</dbReference>
<protein>
    <submittedName>
        <fullName evidence="5">AraC family transcriptional regulator</fullName>
    </submittedName>
</protein>
<proteinExistence type="predicted"/>
<dbReference type="Pfam" id="PF12833">
    <property type="entry name" value="HTH_18"/>
    <property type="match status" value="1"/>
</dbReference>
<dbReference type="InterPro" id="IPR046532">
    <property type="entry name" value="DUF6597"/>
</dbReference>
<accession>A0ABW9RI98</accession>
<dbReference type="InterPro" id="IPR009057">
    <property type="entry name" value="Homeodomain-like_sf"/>
</dbReference>
<dbReference type="Gene3D" id="1.10.10.60">
    <property type="entry name" value="Homeodomain-like"/>
    <property type="match status" value="1"/>
</dbReference>